<dbReference type="InterPro" id="IPR040079">
    <property type="entry name" value="Glutathione_S-Trfase"/>
</dbReference>
<dbReference type="SUPFAM" id="SSF52833">
    <property type="entry name" value="Thioredoxin-like"/>
    <property type="match status" value="1"/>
</dbReference>
<feature type="domain" description="GST N-terminal" evidence="1">
    <location>
        <begin position="3"/>
        <end position="84"/>
    </location>
</feature>
<dbReference type="CDD" id="cd03046">
    <property type="entry name" value="GST_N_GTT1_like"/>
    <property type="match status" value="1"/>
</dbReference>
<dbReference type="PROSITE" id="PS50404">
    <property type="entry name" value="GST_NTER"/>
    <property type="match status" value="1"/>
</dbReference>
<dbReference type="SFLD" id="SFLDS00019">
    <property type="entry name" value="Glutathione_Transferase_(cytos"/>
    <property type="match status" value="1"/>
</dbReference>
<dbReference type="SFLD" id="SFLDG01150">
    <property type="entry name" value="Main.1:_Beta-like"/>
    <property type="match status" value="1"/>
</dbReference>
<proteinExistence type="predicted"/>
<dbReference type="Pfam" id="PF13410">
    <property type="entry name" value="GST_C_2"/>
    <property type="match status" value="1"/>
</dbReference>
<dbReference type="GO" id="GO:0016740">
    <property type="term" value="F:transferase activity"/>
    <property type="evidence" value="ECO:0007669"/>
    <property type="project" value="UniProtKB-KW"/>
</dbReference>
<dbReference type="InterPro" id="IPR036282">
    <property type="entry name" value="Glutathione-S-Trfase_C_sf"/>
</dbReference>
<dbReference type="Gene3D" id="3.40.30.10">
    <property type="entry name" value="Glutaredoxin"/>
    <property type="match status" value="1"/>
</dbReference>
<evidence type="ECO:0000259" key="1">
    <source>
        <dbReference type="PROSITE" id="PS50404"/>
    </source>
</evidence>
<organism evidence="2 3">
    <name type="scientific">Arenimonas terrae</name>
    <dbReference type="NCBI Taxonomy" id="2546226"/>
    <lineage>
        <taxon>Bacteria</taxon>
        <taxon>Pseudomonadati</taxon>
        <taxon>Pseudomonadota</taxon>
        <taxon>Gammaproteobacteria</taxon>
        <taxon>Lysobacterales</taxon>
        <taxon>Lysobacteraceae</taxon>
        <taxon>Arenimonas</taxon>
    </lineage>
</organism>
<dbReference type="EMBL" id="SMDR01000001">
    <property type="protein sequence ID" value="TNJ35692.1"/>
    <property type="molecule type" value="Genomic_DNA"/>
</dbReference>
<dbReference type="OrthoDB" id="5740960at2"/>
<dbReference type="RefSeq" id="WP_139447387.1">
    <property type="nucleotide sequence ID" value="NZ_SMDR01000001.1"/>
</dbReference>
<dbReference type="PANTHER" id="PTHR44051:SF21">
    <property type="entry name" value="GLUTATHIONE S-TRANSFERASE FAMILY PROTEIN"/>
    <property type="match status" value="1"/>
</dbReference>
<comment type="caution">
    <text evidence="2">The sequence shown here is derived from an EMBL/GenBank/DDBJ whole genome shotgun (WGS) entry which is preliminary data.</text>
</comment>
<keyword evidence="2" id="KW-0808">Transferase</keyword>
<accession>A0A5C4RXI7</accession>
<dbReference type="Proteomes" id="UP000305760">
    <property type="component" value="Unassembled WGS sequence"/>
</dbReference>
<gene>
    <name evidence="2" type="ORF">E1B00_08080</name>
</gene>
<dbReference type="CDD" id="cd03207">
    <property type="entry name" value="GST_C_8"/>
    <property type="match status" value="1"/>
</dbReference>
<dbReference type="AlphaFoldDB" id="A0A5C4RXI7"/>
<keyword evidence="3" id="KW-1185">Reference proteome</keyword>
<reference evidence="2 3" key="1">
    <citation type="submission" date="2019-03" db="EMBL/GenBank/DDBJ databases">
        <title>Arenimonas daejeonensis sp. nov., isolated from compost.</title>
        <authorList>
            <person name="Jeon C.O."/>
        </authorList>
    </citation>
    <scope>NUCLEOTIDE SEQUENCE [LARGE SCALE GENOMIC DNA]</scope>
    <source>
        <strain evidence="2 3">R29</strain>
    </source>
</reference>
<evidence type="ECO:0000313" key="2">
    <source>
        <dbReference type="EMBL" id="TNJ35692.1"/>
    </source>
</evidence>
<dbReference type="InterPro" id="IPR036249">
    <property type="entry name" value="Thioredoxin-like_sf"/>
</dbReference>
<dbReference type="Gene3D" id="1.20.1050.10">
    <property type="match status" value="1"/>
</dbReference>
<name>A0A5C4RXI7_9GAMM</name>
<dbReference type="SFLD" id="SFLDG00358">
    <property type="entry name" value="Main_(cytGST)"/>
    <property type="match status" value="1"/>
</dbReference>
<evidence type="ECO:0000313" key="3">
    <source>
        <dbReference type="Proteomes" id="UP000305760"/>
    </source>
</evidence>
<dbReference type="Pfam" id="PF02798">
    <property type="entry name" value="GST_N"/>
    <property type="match status" value="1"/>
</dbReference>
<sequence>MSVPALTLYHNPQSRSAGARVLLEALGVDYAVVPIDFASGQNRTPEFLAINPLGKLPTLVHDGAVVTEQVAITIYLADRFSAGKLAPALDDPLRGPYLRWLAFYGACFEPALVDHAYKREPVVPSAAPYRDYDTVIDMVATQLARGPWLLGERFTAADVLWGTALRWTTGFGIVPKLPAITGYIERASALPAFVRAGEKDAALMAELSAASAAG</sequence>
<protein>
    <submittedName>
        <fullName evidence="2">Glutathione S-transferase family protein</fullName>
    </submittedName>
</protein>
<dbReference type="InterPro" id="IPR004045">
    <property type="entry name" value="Glutathione_S-Trfase_N"/>
</dbReference>
<dbReference type="SUPFAM" id="SSF47616">
    <property type="entry name" value="GST C-terminal domain-like"/>
    <property type="match status" value="1"/>
</dbReference>
<dbReference type="PANTHER" id="PTHR44051">
    <property type="entry name" value="GLUTATHIONE S-TRANSFERASE-RELATED"/>
    <property type="match status" value="1"/>
</dbReference>